<dbReference type="KEGG" id="cput:CONPUDRAFT_168309"/>
<dbReference type="EMBL" id="JH711584">
    <property type="protein sequence ID" value="EIW77365.1"/>
    <property type="molecule type" value="Genomic_DNA"/>
</dbReference>
<gene>
    <name evidence="3" type="ORF">CONPUDRAFT_168309</name>
</gene>
<feature type="compositionally biased region" description="Polar residues" evidence="1">
    <location>
        <begin position="404"/>
        <end position="420"/>
    </location>
</feature>
<dbReference type="Proteomes" id="UP000053558">
    <property type="component" value="Unassembled WGS sequence"/>
</dbReference>
<feature type="region of interest" description="Disordered" evidence="1">
    <location>
        <begin position="264"/>
        <end position="421"/>
    </location>
</feature>
<dbReference type="GO" id="GO:0005739">
    <property type="term" value="C:mitochondrion"/>
    <property type="evidence" value="ECO:0007669"/>
    <property type="project" value="TreeGrafter"/>
</dbReference>
<dbReference type="InterPro" id="IPR019180">
    <property type="entry name" value="Oxidoreductase-like_N"/>
</dbReference>
<evidence type="ECO:0000313" key="3">
    <source>
        <dbReference type="EMBL" id="EIW77365.1"/>
    </source>
</evidence>
<reference evidence="4" key="1">
    <citation type="journal article" date="2012" name="Science">
        <title>The Paleozoic origin of enzymatic lignin decomposition reconstructed from 31 fungal genomes.</title>
        <authorList>
            <person name="Floudas D."/>
            <person name="Binder M."/>
            <person name="Riley R."/>
            <person name="Barry K."/>
            <person name="Blanchette R.A."/>
            <person name="Henrissat B."/>
            <person name="Martinez A.T."/>
            <person name="Otillar R."/>
            <person name="Spatafora J.W."/>
            <person name="Yadav J.S."/>
            <person name="Aerts A."/>
            <person name="Benoit I."/>
            <person name="Boyd A."/>
            <person name="Carlson A."/>
            <person name="Copeland A."/>
            <person name="Coutinho P.M."/>
            <person name="de Vries R.P."/>
            <person name="Ferreira P."/>
            <person name="Findley K."/>
            <person name="Foster B."/>
            <person name="Gaskell J."/>
            <person name="Glotzer D."/>
            <person name="Gorecki P."/>
            <person name="Heitman J."/>
            <person name="Hesse C."/>
            <person name="Hori C."/>
            <person name="Igarashi K."/>
            <person name="Jurgens J.A."/>
            <person name="Kallen N."/>
            <person name="Kersten P."/>
            <person name="Kohler A."/>
            <person name="Kuees U."/>
            <person name="Kumar T.K.A."/>
            <person name="Kuo A."/>
            <person name="LaButti K."/>
            <person name="Larrondo L.F."/>
            <person name="Lindquist E."/>
            <person name="Ling A."/>
            <person name="Lombard V."/>
            <person name="Lucas S."/>
            <person name="Lundell T."/>
            <person name="Martin R."/>
            <person name="McLaughlin D.J."/>
            <person name="Morgenstern I."/>
            <person name="Morin E."/>
            <person name="Murat C."/>
            <person name="Nagy L.G."/>
            <person name="Nolan M."/>
            <person name="Ohm R.A."/>
            <person name="Patyshakuliyeva A."/>
            <person name="Rokas A."/>
            <person name="Ruiz-Duenas F.J."/>
            <person name="Sabat G."/>
            <person name="Salamov A."/>
            <person name="Samejima M."/>
            <person name="Schmutz J."/>
            <person name="Slot J.C."/>
            <person name="St John F."/>
            <person name="Stenlid J."/>
            <person name="Sun H."/>
            <person name="Sun S."/>
            <person name="Syed K."/>
            <person name="Tsang A."/>
            <person name="Wiebenga A."/>
            <person name="Young D."/>
            <person name="Pisabarro A."/>
            <person name="Eastwood D.C."/>
            <person name="Martin F."/>
            <person name="Cullen D."/>
            <person name="Grigoriev I.V."/>
            <person name="Hibbett D.S."/>
        </authorList>
    </citation>
    <scope>NUCLEOTIDE SEQUENCE [LARGE SCALE GENOMIC DNA]</scope>
    <source>
        <strain evidence="4">RWD-64-598 SS2</strain>
    </source>
</reference>
<feature type="region of interest" description="Disordered" evidence="1">
    <location>
        <begin position="58"/>
        <end position="135"/>
    </location>
</feature>
<dbReference type="AlphaFoldDB" id="A0A5M3MFH1"/>
<feature type="compositionally biased region" description="Low complexity" evidence="1">
    <location>
        <begin position="288"/>
        <end position="308"/>
    </location>
</feature>
<dbReference type="GeneID" id="19205968"/>
<dbReference type="RefSeq" id="XP_007772747.1">
    <property type="nucleotide sequence ID" value="XM_007774557.1"/>
</dbReference>
<feature type="domain" description="Oxidoreductase-like" evidence="2">
    <location>
        <begin position="205"/>
        <end position="249"/>
    </location>
</feature>
<comment type="caution">
    <text evidence="3">The sequence shown here is derived from an EMBL/GenBank/DDBJ whole genome shotgun (WGS) entry which is preliminary data.</text>
</comment>
<evidence type="ECO:0000313" key="4">
    <source>
        <dbReference type="Proteomes" id="UP000053558"/>
    </source>
</evidence>
<feature type="compositionally biased region" description="Polar residues" evidence="1">
    <location>
        <begin position="112"/>
        <end position="123"/>
    </location>
</feature>
<dbReference type="PANTHER" id="PTHR21193:SF3">
    <property type="entry name" value="OXIDOREDUCTASE-LIKE DOMAIN-CONTAINING PROTEIN 1"/>
    <property type="match status" value="1"/>
</dbReference>
<accession>A0A5M3MFH1</accession>
<feature type="compositionally biased region" description="Low complexity" evidence="1">
    <location>
        <begin position="58"/>
        <end position="98"/>
    </location>
</feature>
<dbReference type="InterPro" id="IPR039251">
    <property type="entry name" value="OXLD1"/>
</dbReference>
<protein>
    <recommendedName>
        <fullName evidence="2">Oxidoreductase-like domain-containing protein</fullName>
    </recommendedName>
</protein>
<proteinExistence type="predicted"/>
<organism evidence="3 4">
    <name type="scientific">Coniophora puteana (strain RWD-64-598)</name>
    <name type="common">Brown rot fungus</name>
    <dbReference type="NCBI Taxonomy" id="741705"/>
    <lineage>
        <taxon>Eukaryota</taxon>
        <taxon>Fungi</taxon>
        <taxon>Dikarya</taxon>
        <taxon>Basidiomycota</taxon>
        <taxon>Agaricomycotina</taxon>
        <taxon>Agaricomycetes</taxon>
        <taxon>Agaricomycetidae</taxon>
        <taxon>Boletales</taxon>
        <taxon>Coniophorineae</taxon>
        <taxon>Coniophoraceae</taxon>
        <taxon>Coniophora</taxon>
    </lineage>
</organism>
<feature type="compositionally biased region" description="Low complexity" evidence="1">
    <location>
        <begin position="329"/>
        <end position="344"/>
    </location>
</feature>
<dbReference type="PANTHER" id="PTHR21193">
    <property type="entry name" value="OXIDOREDUCTASE-LIKE DOMAIN-CONTAINING PROTEIN 1"/>
    <property type="match status" value="1"/>
</dbReference>
<keyword evidence="4" id="KW-1185">Reference proteome</keyword>
<dbReference type="OrthoDB" id="10064411at2759"/>
<sequence length="454" mass="48063">MDQDISESDKRPRASLPVPRFVIAQGHMSPACSSLLLHSLTSCRTSYRRLHNIIRSSASTSGTTSQAIRTPTTLGSSPSPSTTSPSSSAPPSHSDTSSNTPTSTKHHVGPNGSANGNRSSHTWPHTPARTRPMRRGQDLSARWHRLENALRHKAALGVARDVLGGPRSAMEGAGVEGGVVDVEERGGVEAVDVDVGRKDDTVARIAGLEIPDEPRPPADDECCMSGCAVCVYDLYDDALNEYRERVESLQTALRANGVPEAEWPARIRTAPSSITSPFFDAPGGTGGASSSQVQQSPQAAQRSASTSAFEALEASLRGSKEEGAGVGEGSSSAQNSSSTLSGGSQPRRQFSTSAVAFAEDSGCGKSASRPVGMRSIPIPRQAATHRGSVSETDENDTKPASAALRSTQQSPFAGVTTGTGRSVVEMRRKRRWRLRPPSLGEVYEGVRWVLFGHR</sequence>
<dbReference type="Pfam" id="PF09791">
    <property type="entry name" value="Oxidored-like"/>
    <property type="match status" value="1"/>
</dbReference>
<evidence type="ECO:0000259" key="2">
    <source>
        <dbReference type="Pfam" id="PF09791"/>
    </source>
</evidence>
<evidence type="ECO:0000256" key="1">
    <source>
        <dbReference type="SAM" id="MobiDB-lite"/>
    </source>
</evidence>
<name>A0A5M3MFH1_CONPW</name>